<evidence type="ECO:0000313" key="2">
    <source>
        <dbReference type="Proteomes" id="UP001458880"/>
    </source>
</evidence>
<sequence length="68" mass="7698">MAAQKLLLKLQKTVAMGLMSKTLGYRYADTCMRIPYDESNSKCLVVIRVFSWGVGERTKQNEGVLRTV</sequence>
<proteinExistence type="predicted"/>
<keyword evidence="2" id="KW-1185">Reference proteome</keyword>
<gene>
    <name evidence="1" type="ORF">QE152_g22373</name>
</gene>
<dbReference type="AlphaFoldDB" id="A0AAW1KKC5"/>
<dbReference type="Proteomes" id="UP001458880">
    <property type="component" value="Unassembled WGS sequence"/>
</dbReference>
<comment type="caution">
    <text evidence="1">The sequence shown here is derived from an EMBL/GenBank/DDBJ whole genome shotgun (WGS) entry which is preliminary data.</text>
</comment>
<dbReference type="EMBL" id="JASPKY010000215">
    <property type="protein sequence ID" value="KAK9719917.1"/>
    <property type="molecule type" value="Genomic_DNA"/>
</dbReference>
<reference evidence="1 2" key="1">
    <citation type="journal article" date="2024" name="BMC Genomics">
        <title>De novo assembly and annotation of Popillia japonica's genome with initial clues to its potential as an invasive pest.</title>
        <authorList>
            <person name="Cucini C."/>
            <person name="Boschi S."/>
            <person name="Funari R."/>
            <person name="Cardaioli E."/>
            <person name="Iannotti N."/>
            <person name="Marturano G."/>
            <person name="Paoli F."/>
            <person name="Bruttini M."/>
            <person name="Carapelli A."/>
            <person name="Frati F."/>
            <person name="Nardi F."/>
        </authorList>
    </citation>
    <scope>NUCLEOTIDE SEQUENCE [LARGE SCALE GENOMIC DNA]</scope>
    <source>
        <strain evidence="1">DMR45628</strain>
    </source>
</reference>
<organism evidence="1 2">
    <name type="scientific">Popillia japonica</name>
    <name type="common">Japanese beetle</name>
    <dbReference type="NCBI Taxonomy" id="7064"/>
    <lineage>
        <taxon>Eukaryota</taxon>
        <taxon>Metazoa</taxon>
        <taxon>Ecdysozoa</taxon>
        <taxon>Arthropoda</taxon>
        <taxon>Hexapoda</taxon>
        <taxon>Insecta</taxon>
        <taxon>Pterygota</taxon>
        <taxon>Neoptera</taxon>
        <taxon>Endopterygota</taxon>
        <taxon>Coleoptera</taxon>
        <taxon>Polyphaga</taxon>
        <taxon>Scarabaeiformia</taxon>
        <taxon>Scarabaeidae</taxon>
        <taxon>Rutelinae</taxon>
        <taxon>Popillia</taxon>
    </lineage>
</organism>
<protein>
    <submittedName>
        <fullName evidence="1">Uncharacterized protein</fullName>
    </submittedName>
</protein>
<evidence type="ECO:0000313" key="1">
    <source>
        <dbReference type="EMBL" id="KAK9719917.1"/>
    </source>
</evidence>
<accession>A0AAW1KKC5</accession>
<name>A0AAW1KKC5_POPJA</name>